<dbReference type="Pfam" id="PF00171">
    <property type="entry name" value="Aldedh"/>
    <property type="match status" value="1"/>
</dbReference>
<evidence type="ECO:0000256" key="10">
    <source>
        <dbReference type="PROSITE-ProRule" id="PRU10007"/>
    </source>
</evidence>
<dbReference type="InterPro" id="IPR050740">
    <property type="entry name" value="Aldehyde_DH_Superfamily"/>
</dbReference>
<dbReference type="InterPro" id="IPR016163">
    <property type="entry name" value="Ald_DH_C"/>
</dbReference>
<dbReference type="EC" id="1.2.1.16" evidence="9"/>
<dbReference type="OrthoDB" id="310895at2759"/>
<dbReference type="EMBL" id="ML978066">
    <property type="protein sequence ID" value="KAF2021161.1"/>
    <property type="molecule type" value="Genomic_DNA"/>
</dbReference>
<keyword evidence="14" id="KW-1185">Reference proteome</keyword>
<dbReference type="PANTHER" id="PTHR43353:SF5">
    <property type="entry name" value="SUCCINATE-SEMIALDEHYDE DEHYDROGENASE, MITOCHONDRIAL"/>
    <property type="match status" value="1"/>
</dbReference>
<evidence type="ECO:0000256" key="8">
    <source>
        <dbReference type="ARBA" id="ARBA00052698"/>
    </source>
</evidence>
<dbReference type="AlphaFoldDB" id="A0A6A5Y8U1"/>
<evidence type="ECO:0000256" key="5">
    <source>
        <dbReference type="ARBA" id="ARBA00023002"/>
    </source>
</evidence>
<comment type="similarity">
    <text evidence="2 11">Belongs to the aldehyde dehydrogenase family.</text>
</comment>
<protein>
    <recommendedName>
        <fullName evidence="4">Succinate-semialdehyde dehydrogenase, mitochondrial</fullName>
        <ecNumber evidence="9">1.2.1.16</ecNumber>
        <ecNumber evidence="3">1.2.1.24</ecNumber>
    </recommendedName>
    <alternativeName>
        <fullName evidence="6">NAD(+)-dependent succinic semialdehyde dehydrogenase</fullName>
    </alternativeName>
</protein>
<evidence type="ECO:0000313" key="13">
    <source>
        <dbReference type="EMBL" id="KAF2021161.1"/>
    </source>
</evidence>
<comment type="catalytic activity">
    <reaction evidence="7">
        <text>succinate semialdehyde + NADP(+) + H2O = succinate + NADPH + 2 H(+)</text>
        <dbReference type="Rhea" id="RHEA:13213"/>
        <dbReference type="ChEBI" id="CHEBI:15377"/>
        <dbReference type="ChEBI" id="CHEBI:15378"/>
        <dbReference type="ChEBI" id="CHEBI:30031"/>
        <dbReference type="ChEBI" id="CHEBI:57706"/>
        <dbReference type="ChEBI" id="CHEBI:57783"/>
        <dbReference type="ChEBI" id="CHEBI:58349"/>
        <dbReference type="EC" id="1.2.1.16"/>
    </reaction>
</comment>
<evidence type="ECO:0000256" key="9">
    <source>
        <dbReference type="ARBA" id="ARBA00067047"/>
    </source>
</evidence>
<dbReference type="GeneID" id="54288908"/>
<evidence type="ECO:0000256" key="3">
    <source>
        <dbReference type="ARBA" id="ARBA00013051"/>
    </source>
</evidence>
<evidence type="ECO:0000256" key="4">
    <source>
        <dbReference type="ARBA" id="ARBA00019842"/>
    </source>
</evidence>
<feature type="active site" evidence="10">
    <location>
        <position position="276"/>
    </location>
</feature>
<dbReference type="FunFam" id="3.40.605.10:FF:000005">
    <property type="entry name" value="Succinate-semialdehyde dehydrogenase I"/>
    <property type="match status" value="1"/>
</dbReference>
<proteinExistence type="inferred from homology"/>
<dbReference type="PROSITE" id="PS00687">
    <property type="entry name" value="ALDEHYDE_DEHYDR_GLU"/>
    <property type="match status" value="1"/>
</dbReference>
<dbReference type="Proteomes" id="UP000799778">
    <property type="component" value="Unassembled WGS sequence"/>
</dbReference>
<comment type="pathway">
    <text evidence="1">Amino-acid degradation; 4-aminobutanoate degradation.</text>
</comment>
<dbReference type="PROSITE" id="PS00070">
    <property type="entry name" value="ALDEHYDE_DEHYDR_CYS"/>
    <property type="match status" value="1"/>
</dbReference>
<dbReference type="Gene3D" id="3.40.605.10">
    <property type="entry name" value="Aldehyde Dehydrogenase, Chain A, domain 1"/>
    <property type="match status" value="1"/>
</dbReference>
<organism evidence="13 14">
    <name type="scientific">Aaosphaeria arxii CBS 175.79</name>
    <dbReference type="NCBI Taxonomy" id="1450172"/>
    <lineage>
        <taxon>Eukaryota</taxon>
        <taxon>Fungi</taxon>
        <taxon>Dikarya</taxon>
        <taxon>Ascomycota</taxon>
        <taxon>Pezizomycotina</taxon>
        <taxon>Dothideomycetes</taxon>
        <taxon>Pleosporomycetidae</taxon>
        <taxon>Pleosporales</taxon>
        <taxon>Pleosporales incertae sedis</taxon>
        <taxon>Aaosphaeria</taxon>
    </lineage>
</organism>
<dbReference type="InterPro" id="IPR015590">
    <property type="entry name" value="Aldehyde_DH_dom"/>
</dbReference>
<dbReference type="SUPFAM" id="SSF53720">
    <property type="entry name" value="ALDH-like"/>
    <property type="match status" value="1"/>
</dbReference>
<keyword evidence="5 11" id="KW-0560">Oxidoreductase</keyword>
<dbReference type="EC" id="1.2.1.24" evidence="3"/>
<accession>A0A6A5Y8U1</accession>
<evidence type="ECO:0000256" key="11">
    <source>
        <dbReference type="RuleBase" id="RU003345"/>
    </source>
</evidence>
<dbReference type="InterPro" id="IPR016161">
    <property type="entry name" value="Ald_DH/histidinol_DH"/>
</dbReference>
<feature type="domain" description="Aldehyde dehydrogenase" evidence="12">
    <location>
        <begin position="39"/>
        <end position="500"/>
    </location>
</feature>
<dbReference type="PANTHER" id="PTHR43353">
    <property type="entry name" value="SUCCINATE-SEMIALDEHYDE DEHYDROGENASE, MITOCHONDRIAL"/>
    <property type="match status" value="1"/>
</dbReference>
<evidence type="ECO:0000256" key="6">
    <source>
        <dbReference type="ARBA" id="ARBA00030806"/>
    </source>
</evidence>
<dbReference type="FunFam" id="3.40.309.10:FF:000004">
    <property type="entry name" value="Succinate-semialdehyde dehydrogenase I"/>
    <property type="match status" value="1"/>
</dbReference>
<dbReference type="RefSeq" id="XP_033389500.1">
    <property type="nucleotide sequence ID" value="XM_033531511.1"/>
</dbReference>
<sequence length="507" mass="54122">MIDSTTTNGSSQPRHHTPVSELLKNAGLFEARGFVAGKWRTASNNATFPVYEPATGLVLGECANFSKDAFANSIDTCHDGYQEFWSQFTAKERAKILRRWNDSILENVDDLATILSLENGKAISEARGEIAYAASFVQWFSEECTRSYGDNIPSSYPSSMVFTSKEPVGVCGIITPWNFPAAMITRKIAPAFAAGCSVVIKPPSETPFTAAALTKLALAAGVPDNVIALVPTKDREASLELAINPKVKKISFTGSTAVGKMLTSLASGTMKKVSMELGGNAPFVVFEDADLDIAVDAALVCKFRSSGQTCVCANRLLVHESVVDAFSERLVAKVKKMQLGKGINANTTHGPLVNAAAVDKVERHVQDALKKGGQLRIGGRRPEGLTGYFYEPTVITGATKDMEVAKDETFGPLAPIFEFSTEQEALDLANDTEFGLAGYFFTKDISRVLRVAGALQVGMIGVNTGLISAAETPFGGINESGVGREGSKYGLAEYQNIKAVTIGAIKA</sequence>
<comment type="catalytic activity">
    <reaction evidence="8">
        <text>succinate semialdehyde + NAD(+) + H2O = succinate + NADH + 2 H(+)</text>
        <dbReference type="Rhea" id="RHEA:13217"/>
        <dbReference type="ChEBI" id="CHEBI:15377"/>
        <dbReference type="ChEBI" id="CHEBI:15378"/>
        <dbReference type="ChEBI" id="CHEBI:30031"/>
        <dbReference type="ChEBI" id="CHEBI:57540"/>
        <dbReference type="ChEBI" id="CHEBI:57706"/>
        <dbReference type="ChEBI" id="CHEBI:57945"/>
        <dbReference type="EC" id="1.2.1.16"/>
    </reaction>
</comment>
<evidence type="ECO:0000256" key="1">
    <source>
        <dbReference type="ARBA" id="ARBA00005176"/>
    </source>
</evidence>
<evidence type="ECO:0000256" key="7">
    <source>
        <dbReference type="ARBA" id="ARBA00050387"/>
    </source>
</evidence>
<name>A0A6A5Y8U1_9PLEO</name>
<dbReference type="InterPro" id="IPR016160">
    <property type="entry name" value="Ald_DH_CS_CYS"/>
</dbReference>
<dbReference type="CDD" id="cd07103">
    <property type="entry name" value="ALDH_F5_SSADH_GabD"/>
    <property type="match status" value="1"/>
</dbReference>
<dbReference type="InterPro" id="IPR016162">
    <property type="entry name" value="Ald_DH_N"/>
</dbReference>
<evidence type="ECO:0000256" key="2">
    <source>
        <dbReference type="ARBA" id="ARBA00009986"/>
    </source>
</evidence>
<dbReference type="Gene3D" id="3.40.309.10">
    <property type="entry name" value="Aldehyde Dehydrogenase, Chain A, domain 2"/>
    <property type="match status" value="1"/>
</dbReference>
<evidence type="ECO:0000313" key="14">
    <source>
        <dbReference type="Proteomes" id="UP000799778"/>
    </source>
</evidence>
<gene>
    <name evidence="13" type="ORF">BU24DRAFT_457165</name>
</gene>
<dbReference type="InterPro" id="IPR029510">
    <property type="entry name" value="Ald_DH_CS_GLU"/>
</dbReference>
<dbReference type="GO" id="GO:0004777">
    <property type="term" value="F:succinate-semialdehyde dehydrogenase (NAD+) activity"/>
    <property type="evidence" value="ECO:0007669"/>
    <property type="project" value="UniProtKB-EC"/>
</dbReference>
<evidence type="ECO:0000259" key="12">
    <source>
        <dbReference type="Pfam" id="PF00171"/>
    </source>
</evidence>
<reference evidence="13" key="1">
    <citation type="journal article" date="2020" name="Stud. Mycol.">
        <title>101 Dothideomycetes genomes: a test case for predicting lifestyles and emergence of pathogens.</title>
        <authorList>
            <person name="Haridas S."/>
            <person name="Albert R."/>
            <person name="Binder M."/>
            <person name="Bloem J."/>
            <person name="Labutti K."/>
            <person name="Salamov A."/>
            <person name="Andreopoulos B."/>
            <person name="Baker S."/>
            <person name="Barry K."/>
            <person name="Bills G."/>
            <person name="Bluhm B."/>
            <person name="Cannon C."/>
            <person name="Castanera R."/>
            <person name="Culley D."/>
            <person name="Daum C."/>
            <person name="Ezra D."/>
            <person name="Gonzalez J."/>
            <person name="Henrissat B."/>
            <person name="Kuo A."/>
            <person name="Liang C."/>
            <person name="Lipzen A."/>
            <person name="Lutzoni F."/>
            <person name="Magnuson J."/>
            <person name="Mondo S."/>
            <person name="Nolan M."/>
            <person name="Ohm R."/>
            <person name="Pangilinan J."/>
            <person name="Park H.-J."/>
            <person name="Ramirez L."/>
            <person name="Alfaro M."/>
            <person name="Sun H."/>
            <person name="Tritt A."/>
            <person name="Yoshinaga Y."/>
            <person name="Zwiers L.-H."/>
            <person name="Turgeon B."/>
            <person name="Goodwin S."/>
            <person name="Spatafora J."/>
            <person name="Crous P."/>
            <person name="Grigoriev I."/>
        </authorList>
    </citation>
    <scope>NUCLEOTIDE SEQUENCE</scope>
    <source>
        <strain evidence="13">CBS 175.79</strain>
    </source>
</reference>
<dbReference type="GO" id="GO:0009450">
    <property type="term" value="P:gamma-aminobutyric acid catabolic process"/>
    <property type="evidence" value="ECO:0007669"/>
    <property type="project" value="TreeGrafter"/>
</dbReference>